<comment type="caution">
    <text evidence="2">The sequence shown here is derived from an EMBL/GenBank/DDBJ whole genome shotgun (WGS) entry which is preliminary data.</text>
</comment>
<feature type="compositionally biased region" description="Polar residues" evidence="1">
    <location>
        <begin position="70"/>
        <end position="85"/>
    </location>
</feature>
<name>A0A9W4UD71_9PLEO</name>
<dbReference type="EMBL" id="CAOQHR010000003">
    <property type="protein sequence ID" value="CAI6332567.1"/>
    <property type="molecule type" value="Genomic_DNA"/>
</dbReference>
<dbReference type="Proteomes" id="UP001152607">
    <property type="component" value="Unassembled WGS sequence"/>
</dbReference>
<feature type="region of interest" description="Disordered" evidence="1">
    <location>
        <begin position="1"/>
        <end position="105"/>
    </location>
</feature>
<dbReference type="AlphaFoldDB" id="A0A9W4UD71"/>
<reference evidence="2" key="1">
    <citation type="submission" date="2023-01" db="EMBL/GenBank/DDBJ databases">
        <authorList>
            <person name="Van Ghelder C."/>
            <person name="Rancurel C."/>
        </authorList>
    </citation>
    <scope>NUCLEOTIDE SEQUENCE</scope>
    <source>
        <strain evidence="2">CNCM I-4278</strain>
    </source>
</reference>
<proteinExistence type="predicted"/>
<dbReference type="OrthoDB" id="5416172at2759"/>
<evidence type="ECO:0000313" key="3">
    <source>
        <dbReference type="Proteomes" id="UP001152607"/>
    </source>
</evidence>
<protein>
    <submittedName>
        <fullName evidence="2">Uncharacterized protein</fullName>
    </submittedName>
</protein>
<feature type="compositionally biased region" description="Polar residues" evidence="1">
    <location>
        <begin position="93"/>
        <end position="105"/>
    </location>
</feature>
<sequence length="105" mass="11130">MPQDPHQGGRLEDMAATGTSIPNDAGAQRIIPSVPRPDQIDPNPDIYSHANPAHAADNAFDIPRGPRDQGATSEIVTGTGDQMPTNIEKKTFGVSNQSPSVLECK</sequence>
<gene>
    <name evidence="2" type="ORF">PDIGIT_LOCUS5592</name>
</gene>
<keyword evidence="3" id="KW-1185">Reference proteome</keyword>
<evidence type="ECO:0000256" key="1">
    <source>
        <dbReference type="SAM" id="MobiDB-lite"/>
    </source>
</evidence>
<accession>A0A9W4UD71</accession>
<organism evidence="2 3">
    <name type="scientific">Periconia digitata</name>
    <dbReference type="NCBI Taxonomy" id="1303443"/>
    <lineage>
        <taxon>Eukaryota</taxon>
        <taxon>Fungi</taxon>
        <taxon>Dikarya</taxon>
        <taxon>Ascomycota</taxon>
        <taxon>Pezizomycotina</taxon>
        <taxon>Dothideomycetes</taxon>
        <taxon>Pleosporomycetidae</taxon>
        <taxon>Pleosporales</taxon>
        <taxon>Massarineae</taxon>
        <taxon>Periconiaceae</taxon>
        <taxon>Periconia</taxon>
    </lineage>
</organism>
<evidence type="ECO:0000313" key="2">
    <source>
        <dbReference type="EMBL" id="CAI6332567.1"/>
    </source>
</evidence>